<reference evidence="9" key="1">
    <citation type="submission" date="2013-08" db="EMBL/GenBank/DDBJ databases">
        <authorList>
            <person name="Mendez C."/>
            <person name="Richter M."/>
            <person name="Ferrer M."/>
            <person name="Sanchez J."/>
        </authorList>
    </citation>
    <scope>NUCLEOTIDE SEQUENCE</scope>
</reference>
<proteinExistence type="inferred from homology"/>
<organism evidence="9">
    <name type="scientific">mine drainage metagenome</name>
    <dbReference type="NCBI Taxonomy" id="410659"/>
    <lineage>
        <taxon>unclassified sequences</taxon>
        <taxon>metagenomes</taxon>
        <taxon>ecological metagenomes</taxon>
    </lineage>
</organism>
<keyword evidence="4" id="KW-0460">Magnesium</keyword>
<dbReference type="GO" id="GO:0003964">
    <property type="term" value="F:RNA-directed DNA polymerase activity"/>
    <property type="evidence" value="ECO:0007669"/>
    <property type="project" value="UniProtKB-KW"/>
</dbReference>
<dbReference type="PANTHER" id="PTHR34047:SF3">
    <property type="entry name" value="BLR2052 PROTEIN"/>
    <property type="match status" value="1"/>
</dbReference>
<dbReference type="GO" id="GO:0051607">
    <property type="term" value="P:defense response to virus"/>
    <property type="evidence" value="ECO:0007669"/>
    <property type="project" value="UniProtKB-KW"/>
</dbReference>
<dbReference type="AlphaFoldDB" id="T1AJB5"/>
<dbReference type="Pfam" id="PF00078">
    <property type="entry name" value="RVT_1"/>
    <property type="match status" value="1"/>
</dbReference>
<comment type="caution">
    <text evidence="9">The sequence shown here is derived from an EMBL/GenBank/DDBJ whole genome shotgun (WGS) entry which is preliminary data.</text>
</comment>
<dbReference type="Gene3D" id="3.30.70.270">
    <property type="match status" value="1"/>
</dbReference>
<evidence type="ECO:0000256" key="4">
    <source>
        <dbReference type="ARBA" id="ARBA00022842"/>
    </source>
</evidence>
<reference evidence="9" key="2">
    <citation type="journal article" date="2014" name="ISME J.">
        <title>Microbial stratification in low pH oxic and suboxic macroscopic growths along an acid mine drainage.</title>
        <authorList>
            <person name="Mendez-Garcia C."/>
            <person name="Mesa V."/>
            <person name="Sprenger R.R."/>
            <person name="Richter M."/>
            <person name="Diez M.S."/>
            <person name="Solano J."/>
            <person name="Bargiela R."/>
            <person name="Golyshina O.V."/>
            <person name="Manteca A."/>
            <person name="Ramos J.L."/>
            <person name="Gallego J.R."/>
            <person name="Llorente I."/>
            <person name="Martins Dos Santos V.A."/>
            <person name="Jensen O.N."/>
            <person name="Pelaez A.I."/>
            <person name="Sanchez J."/>
            <person name="Ferrer M."/>
        </authorList>
    </citation>
    <scope>NUCLEOTIDE SEQUENCE</scope>
</reference>
<dbReference type="InterPro" id="IPR030931">
    <property type="entry name" value="Group_II_RT_mat"/>
</dbReference>
<dbReference type="InterPro" id="IPR043502">
    <property type="entry name" value="DNA/RNA_pol_sf"/>
</dbReference>
<dbReference type="InterPro" id="IPR013597">
    <property type="entry name" value="Mat_intron_G2"/>
</dbReference>
<keyword evidence="5" id="KW-0051">Antiviral defense</keyword>
<dbReference type="NCBIfam" id="TIGR04416">
    <property type="entry name" value="group_II_RT_mat"/>
    <property type="match status" value="1"/>
</dbReference>
<protein>
    <submittedName>
        <fullName evidence="9">RNA-directed DNA polymerase (Reverse transcriptase)</fullName>
    </submittedName>
</protein>
<comment type="similarity">
    <text evidence="6">Belongs to the bacterial reverse transcriptase family.</text>
</comment>
<dbReference type="EMBL" id="AUZY01005927">
    <property type="protein sequence ID" value="EQD56603.1"/>
    <property type="molecule type" value="Genomic_DNA"/>
</dbReference>
<evidence type="ECO:0000256" key="3">
    <source>
        <dbReference type="ARBA" id="ARBA00022723"/>
    </source>
</evidence>
<keyword evidence="3" id="KW-0479">Metal-binding</keyword>
<dbReference type="GO" id="GO:0003723">
    <property type="term" value="F:RNA binding"/>
    <property type="evidence" value="ECO:0007669"/>
    <property type="project" value="InterPro"/>
</dbReference>
<evidence type="ECO:0000256" key="2">
    <source>
        <dbReference type="ARBA" id="ARBA00022695"/>
    </source>
</evidence>
<dbReference type="CDD" id="cd01651">
    <property type="entry name" value="RT_G2_intron"/>
    <property type="match status" value="1"/>
</dbReference>
<keyword evidence="9" id="KW-0695">RNA-directed DNA polymerase</keyword>
<dbReference type="PROSITE" id="PS50878">
    <property type="entry name" value="RT_POL"/>
    <property type="match status" value="1"/>
</dbReference>
<dbReference type="PANTHER" id="PTHR34047">
    <property type="entry name" value="NUCLEAR INTRON MATURASE 1, MITOCHONDRIAL-RELATED"/>
    <property type="match status" value="1"/>
</dbReference>
<dbReference type="InterPro" id="IPR000123">
    <property type="entry name" value="Reverse_transcriptase_msDNA"/>
</dbReference>
<dbReference type="InterPro" id="IPR051083">
    <property type="entry name" value="GrpII_Intron_Splice-Mob/Def"/>
</dbReference>
<dbReference type="Pfam" id="PF08388">
    <property type="entry name" value="GIIM"/>
    <property type="match status" value="1"/>
</dbReference>
<dbReference type="GO" id="GO:0046872">
    <property type="term" value="F:metal ion binding"/>
    <property type="evidence" value="ECO:0007669"/>
    <property type="project" value="UniProtKB-KW"/>
</dbReference>
<sequence length="408" mass="47261">MVLEAYRRVKAKRGAAGIDGESLAMFEADLTGNLYKLWNRLSSGSYFPPPVRQVEIPKKNGGVRLLGVPTVADRIAQQVAVRRIGGDLFGVFHPDSHGYQLNKSAADAVANTRKRCWEYDWVVEFDIHRAFDELDWDLLRKAIAKHIKDPWCLLYIERWLTAPAVSPDGQSVQRTKGVPQGSVVGPVLMNLFMTYAFDKWMTREHPNNPFSRYADDAVAHCRSEAEAKKLLAAIQERLKECKLEMHPEKSGIVYCKDSNRRNDYSRISFTFLGYEFRPRRAKTRDGKIWTSFQPAISASAAKRIVQAIREWNLPRQTSVSLNELARRYNARILGWMNYYSHFYKSALYRLYDHIDRKLVRWARRKYRKLAGKPTRAQDWLKQVMRRQPRLFVHWLAHGTVAVRTMGAV</sequence>
<accession>T1AJB5</accession>
<dbReference type="InterPro" id="IPR000477">
    <property type="entry name" value="RT_dom"/>
</dbReference>
<evidence type="ECO:0000256" key="7">
    <source>
        <dbReference type="ARBA" id="ARBA00048173"/>
    </source>
</evidence>
<evidence type="ECO:0000256" key="5">
    <source>
        <dbReference type="ARBA" id="ARBA00023118"/>
    </source>
</evidence>
<evidence type="ECO:0000256" key="1">
    <source>
        <dbReference type="ARBA" id="ARBA00022679"/>
    </source>
</evidence>
<dbReference type="SUPFAM" id="SSF56672">
    <property type="entry name" value="DNA/RNA polymerases"/>
    <property type="match status" value="1"/>
</dbReference>
<keyword evidence="1" id="KW-0808">Transferase</keyword>
<dbReference type="PRINTS" id="PR00866">
    <property type="entry name" value="RNADNAPOLMS"/>
</dbReference>
<evidence type="ECO:0000313" key="9">
    <source>
        <dbReference type="EMBL" id="EQD56603.1"/>
    </source>
</evidence>
<comment type="catalytic activity">
    <reaction evidence="7">
        <text>DNA(n) + a 2'-deoxyribonucleoside 5'-triphosphate = DNA(n+1) + diphosphate</text>
        <dbReference type="Rhea" id="RHEA:22508"/>
        <dbReference type="Rhea" id="RHEA-COMP:17339"/>
        <dbReference type="Rhea" id="RHEA-COMP:17340"/>
        <dbReference type="ChEBI" id="CHEBI:33019"/>
        <dbReference type="ChEBI" id="CHEBI:61560"/>
        <dbReference type="ChEBI" id="CHEBI:173112"/>
        <dbReference type="EC" id="2.7.7.49"/>
    </reaction>
</comment>
<evidence type="ECO:0000256" key="6">
    <source>
        <dbReference type="ARBA" id="ARBA00034120"/>
    </source>
</evidence>
<dbReference type="InterPro" id="IPR043128">
    <property type="entry name" value="Rev_trsase/Diguanyl_cyclase"/>
</dbReference>
<keyword evidence="2" id="KW-0548">Nucleotidyltransferase</keyword>
<name>T1AJB5_9ZZZZ</name>
<gene>
    <name evidence="9" type="ORF">B1B_09013</name>
</gene>
<evidence type="ECO:0000259" key="8">
    <source>
        <dbReference type="PROSITE" id="PS50878"/>
    </source>
</evidence>
<feature type="domain" description="Reverse transcriptase" evidence="8">
    <location>
        <begin position="37"/>
        <end position="276"/>
    </location>
</feature>